<gene>
    <name evidence="1" type="ORF">S06H3_11219</name>
</gene>
<accession>X1MI79</accession>
<dbReference type="EMBL" id="BARV01005377">
    <property type="protein sequence ID" value="GAI14425.1"/>
    <property type="molecule type" value="Genomic_DNA"/>
</dbReference>
<name>X1MI79_9ZZZZ</name>
<feature type="non-terminal residue" evidence="1">
    <location>
        <position position="188"/>
    </location>
</feature>
<protein>
    <submittedName>
        <fullName evidence="1">Uncharacterized protein</fullName>
    </submittedName>
</protein>
<reference evidence="1" key="1">
    <citation type="journal article" date="2014" name="Front. Microbiol.">
        <title>High frequency of phylogenetically diverse reductive dehalogenase-homologous genes in deep subseafloor sedimentary metagenomes.</title>
        <authorList>
            <person name="Kawai M."/>
            <person name="Futagami T."/>
            <person name="Toyoda A."/>
            <person name="Takaki Y."/>
            <person name="Nishi S."/>
            <person name="Hori S."/>
            <person name="Arai W."/>
            <person name="Tsubouchi T."/>
            <person name="Morono Y."/>
            <person name="Uchiyama I."/>
            <person name="Ito T."/>
            <person name="Fujiyama A."/>
            <person name="Inagaki F."/>
            <person name="Takami H."/>
        </authorList>
    </citation>
    <scope>NUCLEOTIDE SEQUENCE</scope>
    <source>
        <strain evidence="1">Expedition CK06-06</strain>
    </source>
</reference>
<organism evidence="1">
    <name type="scientific">marine sediment metagenome</name>
    <dbReference type="NCBI Taxonomy" id="412755"/>
    <lineage>
        <taxon>unclassified sequences</taxon>
        <taxon>metagenomes</taxon>
        <taxon>ecological metagenomes</taxon>
    </lineage>
</organism>
<dbReference type="AlphaFoldDB" id="X1MI79"/>
<sequence>MSDSFLLDVLTDTTERSPTFMLPAFRKYGDNRSPSSWAFVKDPFRTTEKAWHALLQREPRGLKWGRKVYEQLKAPAGLKAQPPKLDNSEIYKFMIGNEPDPSRTDAPDSALVVVTAGGQTDRLIRTALQKFGSRYKKTAALVVGSADVAAPTDETFQFPCSLSDSPLQLWHHLAVKLILNTLSTATMV</sequence>
<evidence type="ECO:0000313" key="1">
    <source>
        <dbReference type="EMBL" id="GAI14425.1"/>
    </source>
</evidence>
<proteinExistence type="predicted"/>
<comment type="caution">
    <text evidence="1">The sequence shown here is derived from an EMBL/GenBank/DDBJ whole genome shotgun (WGS) entry which is preliminary data.</text>
</comment>